<evidence type="ECO:0000256" key="2">
    <source>
        <dbReference type="SAM" id="SignalP"/>
    </source>
</evidence>
<sequence>MVAREATTNKPVLSRIRKRALYMAIAAAMSGTCLFSANASAAGLVTTTGVQALMATETVTGKSQTTVASIGPLTNESSSEQQSGLESNIDSSSLAVVPVNASLGSTIYSSNQDAENAVSGYLKNYEQQIADAIVGSMKSSGTEVQLGMFTYIQNVQIANPSGGSPSKAQVYATVQVQPNGSYQFLGTNVNNDTLYLLYAIYQQSKDAAYLPAGWTVPYAGETRWELDQITEEGDTIQSAPVSIDGSEWHTIQDNGAYDGTETVTNGVEKINYDPGVESLMQNQIKALMNQYNASLAVVMYGEQVKVSRNSAGQPLTAISVNSRVLTQHPGACGQTGSAGTFATEGQYGYLLSETENEYIVQPTGSYSDAGQNQENTISPTESYSESAATPAGASAANYEEDLVFPIAPDQGQVVNYTSGSPLPASDYTYMAPLTVNNGGGGASGGSYEQITVNGNTYCGDFSHLTSYEGGFSGPTMYENGVQLPSGDFHVSITFRRLSPGHDYYSNNGSNVMGVGIAGDYLGWTGQTSGPAFDVSYCDNSIYCGGEVCVPGACYSVANGSD</sequence>
<dbReference type="AlphaFoldDB" id="A0A543Q239"/>
<proteinExistence type="predicted"/>
<keyword evidence="2" id="KW-0732">Signal</keyword>
<feature type="chain" id="PRO_5022023443" evidence="2">
    <location>
        <begin position="42"/>
        <end position="561"/>
    </location>
</feature>
<comment type="caution">
    <text evidence="3">The sequence shown here is derived from an EMBL/GenBank/DDBJ whole genome shotgun (WGS) entry which is preliminary data.</text>
</comment>
<feature type="compositionally biased region" description="Polar residues" evidence="1">
    <location>
        <begin position="362"/>
        <end position="383"/>
    </location>
</feature>
<dbReference type="EMBL" id="SZUV01000001">
    <property type="protein sequence ID" value="TQN50392.1"/>
    <property type="molecule type" value="Genomic_DNA"/>
</dbReference>
<organism evidence="3 4">
    <name type="scientific">Acidithiobacillus thiooxidans ATCC 19377</name>
    <dbReference type="NCBI Taxonomy" id="637390"/>
    <lineage>
        <taxon>Bacteria</taxon>
        <taxon>Pseudomonadati</taxon>
        <taxon>Pseudomonadota</taxon>
        <taxon>Acidithiobacillia</taxon>
        <taxon>Acidithiobacillales</taxon>
        <taxon>Acidithiobacillaceae</taxon>
        <taxon>Acidithiobacillus</taxon>
    </lineage>
</organism>
<gene>
    <name evidence="3" type="ORF">DLNHIDIE_00245</name>
</gene>
<evidence type="ECO:0000313" key="4">
    <source>
        <dbReference type="Proteomes" id="UP000315403"/>
    </source>
</evidence>
<protein>
    <submittedName>
        <fullName evidence="3">Uncharacterized protein</fullName>
    </submittedName>
</protein>
<evidence type="ECO:0000313" key="3">
    <source>
        <dbReference type="EMBL" id="TQN50392.1"/>
    </source>
</evidence>
<feature type="compositionally biased region" description="Low complexity" evidence="1">
    <location>
        <begin position="384"/>
        <end position="394"/>
    </location>
</feature>
<accession>A0A543Q239</accession>
<name>A0A543Q239_ACITH</name>
<dbReference type="Proteomes" id="UP000315403">
    <property type="component" value="Unassembled WGS sequence"/>
</dbReference>
<feature type="signal peptide" evidence="2">
    <location>
        <begin position="1"/>
        <end position="41"/>
    </location>
</feature>
<dbReference type="RefSeq" id="WP_142086220.1">
    <property type="nucleotide sequence ID" value="NZ_SZUV01000001.1"/>
</dbReference>
<feature type="region of interest" description="Disordered" evidence="1">
    <location>
        <begin position="362"/>
        <end position="394"/>
    </location>
</feature>
<reference evidence="3 4" key="1">
    <citation type="submission" date="2019-03" db="EMBL/GenBank/DDBJ databases">
        <title>New insights into Acidothiobacillus thiooxidans sulfur metabolism through coupled gene expression, solution geochemistry, microscopy and spectroscopy analyses.</title>
        <authorList>
            <person name="Camacho D."/>
            <person name="Frazao R."/>
            <person name="Fouillen A."/>
            <person name="Nanci A."/>
            <person name="Lang B.F."/>
            <person name="Apte S.C."/>
            <person name="Baron C."/>
            <person name="Warren L.A."/>
        </authorList>
    </citation>
    <scope>NUCLEOTIDE SEQUENCE [LARGE SCALE GENOMIC DNA]</scope>
    <source>
        <strain evidence="3 4">ATCC 19377</strain>
    </source>
</reference>
<evidence type="ECO:0000256" key="1">
    <source>
        <dbReference type="SAM" id="MobiDB-lite"/>
    </source>
</evidence>